<evidence type="ECO:0008006" key="3">
    <source>
        <dbReference type="Google" id="ProtNLM"/>
    </source>
</evidence>
<proteinExistence type="predicted"/>
<evidence type="ECO:0000313" key="1">
    <source>
        <dbReference type="EMBL" id="MFC5728026.1"/>
    </source>
</evidence>
<dbReference type="Proteomes" id="UP001596072">
    <property type="component" value="Unassembled WGS sequence"/>
</dbReference>
<keyword evidence="2" id="KW-1185">Reference proteome</keyword>
<comment type="caution">
    <text evidence="1">The sequence shown here is derived from an EMBL/GenBank/DDBJ whole genome shotgun (WGS) entry which is preliminary data.</text>
</comment>
<sequence>MSVACNFCGRVVEGDEPPLTWTAAVERGRMRHYCEACSREHLRSMEAKLDSEWW</sequence>
<gene>
    <name evidence="1" type="ORF">ACFPQB_03795</name>
</gene>
<evidence type="ECO:0000313" key="2">
    <source>
        <dbReference type="Proteomes" id="UP001596072"/>
    </source>
</evidence>
<dbReference type="EMBL" id="JBHSNS010000001">
    <property type="protein sequence ID" value="MFC5728026.1"/>
    <property type="molecule type" value="Genomic_DNA"/>
</dbReference>
<reference evidence="2" key="1">
    <citation type="journal article" date="2019" name="Int. J. Syst. Evol. Microbiol.">
        <title>The Global Catalogue of Microorganisms (GCM) 10K type strain sequencing project: providing services to taxonomists for standard genome sequencing and annotation.</title>
        <authorList>
            <consortium name="The Broad Institute Genomics Platform"/>
            <consortium name="The Broad Institute Genome Sequencing Center for Infectious Disease"/>
            <person name="Wu L."/>
            <person name="Ma J."/>
        </authorList>
    </citation>
    <scope>NUCLEOTIDE SEQUENCE [LARGE SCALE GENOMIC DNA]</scope>
    <source>
        <strain evidence="2">YIM 94188</strain>
    </source>
</reference>
<accession>A0ABW0ZEP6</accession>
<name>A0ABW0ZEP6_9ACTN</name>
<protein>
    <recommendedName>
        <fullName evidence="3">Small CPxCG-related zinc finger protein</fullName>
    </recommendedName>
</protein>
<organism evidence="1 2">
    <name type="scientific">Nocardioides vastitatis</name>
    <dbReference type="NCBI Taxonomy" id="2568655"/>
    <lineage>
        <taxon>Bacteria</taxon>
        <taxon>Bacillati</taxon>
        <taxon>Actinomycetota</taxon>
        <taxon>Actinomycetes</taxon>
        <taxon>Propionibacteriales</taxon>
        <taxon>Nocardioidaceae</taxon>
        <taxon>Nocardioides</taxon>
    </lineage>
</organism>
<dbReference type="RefSeq" id="WP_168798409.1">
    <property type="nucleotide sequence ID" value="NZ_JBHSNS010000001.1"/>
</dbReference>